<name>A0ABU0JQ43_HATLI</name>
<dbReference type="Pfam" id="PF06949">
    <property type="entry name" value="DUF1292"/>
    <property type="match status" value="1"/>
</dbReference>
<dbReference type="Proteomes" id="UP001224418">
    <property type="component" value="Unassembled WGS sequence"/>
</dbReference>
<organism evidence="1 2">
    <name type="scientific">Hathewaya limosa</name>
    <name type="common">Clostridium limosum</name>
    <dbReference type="NCBI Taxonomy" id="1536"/>
    <lineage>
        <taxon>Bacteria</taxon>
        <taxon>Bacillati</taxon>
        <taxon>Bacillota</taxon>
        <taxon>Clostridia</taxon>
        <taxon>Eubacteriales</taxon>
        <taxon>Clostridiaceae</taxon>
        <taxon>Hathewaya</taxon>
    </lineage>
</organism>
<dbReference type="InterPro" id="IPR009711">
    <property type="entry name" value="UPF0473"/>
</dbReference>
<keyword evidence="2" id="KW-1185">Reference proteome</keyword>
<accession>A0ABU0JQ43</accession>
<evidence type="ECO:0008006" key="3">
    <source>
        <dbReference type="Google" id="ProtNLM"/>
    </source>
</evidence>
<sequence length="118" mass="13466">MMDKEHNCNCHEEMGCNCGEHTHNDECGCGCGCDDMEVLTVELEDENGNVVTCEIIDGFDYKEKEYAVVVNPEDDSYYIFRVEGVEGDEESGELVVPEEKEFDEVRDYYENLLAAEEE</sequence>
<evidence type="ECO:0000313" key="2">
    <source>
        <dbReference type="Proteomes" id="UP001224418"/>
    </source>
</evidence>
<proteinExistence type="predicted"/>
<reference evidence="1 2" key="1">
    <citation type="submission" date="2023-07" db="EMBL/GenBank/DDBJ databases">
        <title>Genomic Encyclopedia of Type Strains, Phase IV (KMG-IV): sequencing the most valuable type-strain genomes for metagenomic binning, comparative biology and taxonomic classification.</title>
        <authorList>
            <person name="Goeker M."/>
        </authorList>
    </citation>
    <scope>NUCLEOTIDE SEQUENCE [LARGE SCALE GENOMIC DNA]</scope>
    <source>
        <strain evidence="1 2">DSM 1400</strain>
    </source>
</reference>
<comment type="caution">
    <text evidence="1">The sequence shown here is derived from an EMBL/GenBank/DDBJ whole genome shotgun (WGS) entry which is preliminary data.</text>
</comment>
<evidence type="ECO:0000313" key="1">
    <source>
        <dbReference type="EMBL" id="MDQ0479211.1"/>
    </source>
</evidence>
<protein>
    <recommendedName>
        <fullName evidence="3">DUF1292 domain-containing protein</fullName>
    </recommendedName>
</protein>
<dbReference type="EMBL" id="JAUSWN010000006">
    <property type="protein sequence ID" value="MDQ0479211.1"/>
    <property type="molecule type" value="Genomic_DNA"/>
</dbReference>
<gene>
    <name evidence="1" type="ORF">QOZ93_000951</name>
</gene>